<evidence type="ECO:0000256" key="1">
    <source>
        <dbReference type="SAM" id="MobiDB-lite"/>
    </source>
</evidence>
<keyword evidence="4" id="KW-1185">Reference proteome</keyword>
<accession>A0A8H6HVB3</accession>
<feature type="compositionally biased region" description="Low complexity" evidence="1">
    <location>
        <begin position="398"/>
        <end position="450"/>
    </location>
</feature>
<keyword evidence="2" id="KW-0732">Signal</keyword>
<feature type="compositionally biased region" description="Basic and acidic residues" evidence="1">
    <location>
        <begin position="167"/>
        <end position="179"/>
    </location>
</feature>
<feature type="region of interest" description="Disordered" evidence="1">
    <location>
        <begin position="671"/>
        <end position="695"/>
    </location>
</feature>
<organism evidence="3 4">
    <name type="scientific">Ephemerocybe angulata</name>
    <dbReference type="NCBI Taxonomy" id="980116"/>
    <lineage>
        <taxon>Eukaryota</taxon>
        <taxon>Fungi</taxon>
        <taxon>Dikarya</taxon>
        <taxon>Basidiomycota</taxon>
        <taxon>Agaricomycotina</taxon>
        <taxon>Agaricomycetes</taxon>
        <taxon>Agaricomycetidae</taxon>
        <taxon>Agaricales</taxon>
        <taxon>Agaricineae</taxon>
        <taxon>Psathyrellaceae</taxon>
        <taxon>Ephemerocybe</taxon>
    </lineage>
</organism>
<feature type="compositionally biased region" description="Basic and acidic residues" evidence="1">
    <location>
        <begin position="335"/>
        <end position="353"/>
    </location>
</feature>
<feature type="compositionally biased region" description="Low complexity" evidence="1">
    <location>
        <begin position="472"/>
        <end position="509"/>
    </location>
</feature>
<feature type="region of interest" description="Disordered" evidence="1">
    <location>
        <begin position="37"/>
        <end position="179"/>
    </location>
</feature>
<proteinExistence type="predicted"/>
<feature type="compositionally biased region" description="Basic residues" evidence="1">
    <location>
        <begin position="145"/>
        <end position="166"/>
    </location>
</feature>
<feature type="compositionally biased region" description="Acidic residues" evidence="1">
    <location>
        <begin position="375"/>
        <end position="385"/>
    </location>
</feature>
<protein>
    <submittedName>
        <fullName evidence="3">Uncharacterized protein</fullName>
    </submittedName>
</protein>
<feature type="signal peptide" evidence="2">
    <location>
        <begin position="1"/>
        <end position="29"/>
    </location>
</feature>
<evidence type="ECO:0000313" key="3">
    <source>
        <dbReference type="EMBL" id="KAF6753535.1"/>
    </source>
</evidence>
<feature type="compositionally biased region" description="Low complexity" evidence="1">
    <location>
        <begin position="601"/>
        <end position="627"/>
    </location>
</feature>
<reference evidence="3 4" key="1">
    <citation type="submission" date="2020-07" db="EMBL/GenBank/DDBJ databases">
        <title>Comparative genomics of pyrophilous fungi reveals a link between fire events and developmental genes.</title>
        <authorList>
            <consortium name="DOE Joint Genome Institute"/>
            <person name="Steindorff A.S."/>
            <person name="Carver A."/>
            <person name="Calhoun S."/>
            <person name="Stillman K."/>
            <person name="Liu H."/>
            <person name="Lipzen A."/>
            <person name="Pangilinan J."/>
            <person name="Labutti K."/>
            <person name="Bruns T.D."/>
            <person name="Grigoriev I.V."/>
        </authorList>
    </citation>
    <scope>NUCLEOTIDE SEQUENCE [LARGE SCALE GENOMIC DNA]</scope>
    <source>
        <strain evidence="3 4">CBS 144469</strain>
    </source>
</reference>
<dbReference type="EMBL" id="JACGCI010000039">
    <property type="protein sequence ID" value="KAF6753535.1"/>
    <property type="molecule type" value="Genomic_DNA"/>
</dbReference>
<evidence type="ECO:0000313" key="4">
    <source>
        <dbReference type="Proteomes" id="UP000521943"/>
    </source>
</evidence>
<feature type="chain" id="PRO_5034362237" evidence="2">
    <location>
        <begin position="30"/>
        <end position="757"/>
    </location>
</feature>
<feature type="compositionally biased region" description="Polar residues" evidence="1">
    <location>
        <begin position="43"/>
        <end position="56"/>
    </location>
</feature>
<feature type="region of interest" description="Disordered" evidence="1">
    <location>
        <begin position="314"/>
        <end position="517"/>
    </location>
</feature>
<gene>
    <name evidence="3" type="ORF">DFP72DRAFT_1069512</name>
</gene>
<evidence type="ECO:0000256" key="2">
    <source>
        <dbReference type="SAM" id="SignalP"/>
    </source>
</evidence>
<sequence>MLVLNTRLSLLASLLTLLILSSAPTSVSAVAVLAREDSDGMPGSTTDGTTFTQSPFHQDRPSDLGLPEGTEPDSSASRKGMGKWNANKGEGYSRTWTGTWTGTRTGAWPRPTRAETASGPPGDSESDELSKREHSIAKTEGAPKAPHRRFARRSLASKHGKASSNKHTRDISIDDDRKGSRYVVQKNKAAGPPAKKAYSVYAQRRFLMRRKIKKGTPGIINIMSHVNNAQLGKKIASLFLEADQKADSTYVLNASEKDSTEIYLVPAVPSDGGSRVVGAGRRRREDSSLVAKKEMLVNLRMEINKGTYCATYDPNPPEAEPLTMQPCMDDAASDDFEKSSSDMDAAKDTDPNNHKSQTFSFDPDSGVIRPMWFAGEDDGKTDDDSDIHAHNSDDSDSDPTTTASADATSSSSASPSDDATAADSSASPSLSATSEPSAAPAPSPTGAVASREPSGSHAAQNVTLVFVPSSKPSAEASEDAPTASESSSASMPSSSGTVSDVPPSASAVSGNDDSSMIVTKTVTVTAAAADETGSVLSSTTTGGALAAASTGDKEASSTTTITISASALQTASPSSASQGTLNVQVVGDDGKTVGDDDPNTSDTSASVSGSAAATPAASSAGPSISMSLPIPTSIIAADTESTMTDAPASTPPAKVDPMAVASGIAQSWSASQSSSTAAAEARASSPPAPPSSVVTVVEATASSSLSESSSAVPAPTSTSEVVAVKSRVFNSRIARRAPMMTAVSTAPYKWLFKLAGI</sequence>
<dbReference type="AlphaFoldDB" id="A0A8H6HVB3"/>
<dbReference type="OrthoDB" id="3362371at2759"/>
<feature type="region of interest" description="Disordered" evidence="1">
    <location>
        <begin position="586"/>
        <end position="627"/>
    </location>
</feature>
<name>A0A8H6HVB3_9AGAR</name>
<comment type="caution">
    <text evidence="3">The sequence shown here is derived from an EMBL/GenBank/DDBJ whole genome shotgun (WGS) entry which is preliminary data.</text>
</comment>
<dbReference type="Proteomes" id="UP000521943">
    <property type="component" value="Unassembled WGS sequence"/>
</dbReference>
<feature type="compositionally biased region" description="Low complexity" evidence="1">
    <location>
        <begin position="94"/>
        <end position="106"/>
    </location>
</feature>
<feature type="compositionally biased region" description="Basic and acidic residues" evidence="1">
    <location>
        <begin position="128"/>
        <end position="137"/>
    </location>
</feature>